<dbReference type="Pfam" id="PF00085">
    <property type="entry name" value="Thioredoxin"/>
    <property type="match status" value="1"/>
</dbReference>
<dbReference type="Pfam" id="PF08324">
    <property type="entry name" value="PUL"/>
    <property type="match status" value="1"/>
</dbReference>
<feature type="domain" description="Thioredoxin" evidence="5">
    <location>
        <begin position="184"/>
        <end position="314"/>
    </location>
</feature>
<dbReference type="PROSITE" id="PS51858">
    <property type="entry name" value="PPPDE"/>
    <property type="match status" value="1"/>
</dbReference>
<dbReference type="GeneID" id="33558531"/>
<dbReference type="CDD" id="cd02947">
    <property type="entry name" value="TRX_family"/>
    <property type="match status" value="1"/>
</dbReference>
<evidence type="ECO:0000256" key="4">
    <source>
        <dbReference type="SAM" id="MobiDB-lite"/>
    </source>
</evidence>
<dbReference type="Proteomes" id="UP000193218">
    <property type="component" value="Unassembled WGS sequence"/>
</dbReference>
<feature type="region of interest" description="Disordered" evidence="4">
    <location>
        <begin position="147"/>
        <end position="204"/>
    </location>
</feature>
<keyword evidence="2" id="KW-0645">Protease</keyword>
<dbReference type="OrthoDB" id="21221at2759"/>
<dbReference type="Pfam" id="PF05903">
    <property type="entry name" value="Peptidase_C97"/>
    <property type="match status" value="1"/>
</dbReference>
<dbReference type="SMART" id="SM01179">
    <property type="entry name" value="DUF862"/>
    <property type="match status" value="1"/>
</dbReference>
<dbReference type="InterPro" id="IPR011989">
    <property type="entry name" value="ARM-like"/>
</dbReference>
<sequence>MAKVELYVYDLSRGMAKSMSQMLTGKQIDGIWHTSVVVFGREIFYGQGILEARPGTTHHGQPLQRIDCGITHIDEPTFQEYITSLQEMYTAEAYHLMDHNCNNFTADVVGFLTGGTIPSWITGLPAEFLSTPFGQAMKPQIDAMFKRTTPNEHRPGPTSLPTPPASGSNTPLSNSLLNSIAAQATAGPSTPAPTPPNPETSPLSLVTSLTNFTSTLQQHPAVIVNFTNTPTCPPCRMIKPVYEAIAGEHAATYGAKGARFLEVELSVGEGQTIAGKYGIRATPTFLFFKHGKKVDEMKGATKRELEIKVEEFLESVWPRHPHRKIYLSAIEAIPTAPISSTTIPNYSALLGKLESFGADPSAMQRLRSQVVPILEDKLQPSDQALREILRSWNEDTVKMLSTLKSVDTFPVIDLWRVAVSKQSIATLLAFELANNSTEIVINPLSPILSLVSKVLKEQGTQTPKPLLLTTLRLLTNVLASLPLSNLILSSSSPEPIVSLQSDLMSITVESLLHAETTVRSAGAGVAINIASWRLRAAKATSTQPEDRAEEGWEVELVSGLMESISRETDEDTIHRLLAALALTLYLAPGYTETLQPLVEVLGVKDAIESKAKGLKKKEVKKLAEEVASKLCV</sequence>
<feature type="domain" description="PUL" evidence="6">
    <location>
        <begin position="331"/>
        <end position="629"/>
    </location>
</feature>
<evidence type="ECO:0000259" key="7">
    <source>
        <dbReference type="PROSITE" id="PS51858"/>
    </source>
</evidence>
<dbReference type="PANTHER" id="PTHR12378">
    <property type="entry name" value="DESUMOYLATING ISOPEPTIDASE"/>
    <property type="match status" value="1"/>
</dbReference>
<dbReference type="InterPro" id="IPR008580">
    <property type="entry name" value="PPPDE_dom"/>
</dbReference>
<evidence type="ECO:0000313" key="8">
    <source>
        <dbReference type="EMBL" id="ORX34662.1"/>
    </source>
</evidence>
<dbReference type="GO" id="GO:0008233">
    <property type="term" value="F:peptidase activity"/>
    <property type="evidence" value="ECO:0007669"/>
    <property type="project" value="UniProtKB-KW"/>
</dbReference>
<dbReference type="EMBL" id="NBSH01000013">
    <property type="protein sequence ID" value="ORX34662.1"/>
    <property type="molecule type" value="Genomic_DNA"/>
</dbReference>
<keyword evidence="9" id="KW-1185">Reference proteome</keyword>
<dbReference type="PROSITE" id="PS51396">
    <property type="entry name" value="PUL"/>
    <property type="match status" value="1"/>
</dbReference>
<dbReference type="SUPFAM" id="SSF52833">
    <property type="entry name" value="Thioredoxin-like"/>
    <property type="match status" value="1"/>
</dbReference>
<evidence type="ECO:0000256" key="2">
    <source>
        <dbReference type="ARBA" id="ARBA00022670"/>
    </source>
</evidence>
<dbReference type="RefSeq" id="XP_021868904.1">
    <property type="nucleotide sequence ID" value="XM_022016722.1"/>
</dbReference>
<protein>
    <submittedName>
        <fullName evidence="8">PPPDE putative peptidase domain-domain-containing protein</fullName>
    </submittedName>
</protein>
<organism evidence="8 9">
    <name type="scientific">Kockovaella imperatae</name>
    <dbReference type="NCBI Taxonomy" id="4999"/>
    <lineage>
        <taxon>Eukaryota</taxon>
        <taxon>Fungi</taxon>
        <taxon>Dikarya</taxon>
        <taxon>Basidiomycota</taxon>
        <taxon>Agaricomycotina</taxon>
        <taxon>Tremellomycetes</taxon>
        <taxon>Tremellales</taxon>
        <taxon>Cuniculitremaceae</taxon>
        <taxon>Kockovaella</taxon>
    </lineage>
</organism>
<dbReference type="PROSITE" id="PS51352">
    <property type="entry name" value="THIOREDOXIN_2"/>
    <property type="match status" value="1"/>
</dbReference>
<feature type="compositionally biased region" description="Low complexity" evidence="4">
    <location>
        <begin position="166"/>
        <end position="189"/>
    </location>
</feature>
<comment type="caution">
    <text evidence="8">The sequence shown here is derived from an EMBL/GenBank/DDBJ whole genome shotgun (WGS) entry which is preliminary data.</text>
</comment>
<dbReference type="InterPro" id="IPR036249">
    <property type="entry name" value="Thioredoxin-like_sf"/>
</dbReference>
<feature type="compositionally biased region" description="Pro residues" evidence="4">
    <location>
        <begin position="190"/>
        <end position="199"/>
    </location>
</feature>
<name>A0A1Y1U9H4_9TREE</name>
<dbReference type="InterPro" id="IPR013535">
    <property type="entry name" value="PUL_dom"/>
</dbReference>
<proteinExistence type="inferred from homology"/>
<evidence type="ECO:0000313" key="9">
    <source>
        <dbReference type="Proteomes" id="UP000193218"/>
    </source>
</evidence>
<accession>A0A1Y1U9H4</accession>
<dbReference type="InParanoid" id="A0A1Y1U9H4"/>
<reference evidence="8 9" key="1">
    <citation type="submission" date="2017-03" db="EMBL/GenBank/DDBJ databases">
        <title>Widespread Adenine N6-methylation of Active Genes in Fungi.</title>
        <authorList>
            <consortium name="DOE Joint Genome Institute"/>
            <person name="Mondo S.J."/>
            <person name="Dannebaum R.O."/>
            <person name="Kuo R.C."/>
            <person name="Louie K.B."/>
            <person name="Bewick A.J."/>
            <person name="Labutti K."/>
            <person name="Haridas S."/>
            <person name="Kuo A."/>
            <person name="Salamov A."/>
            <person name="Ahrendt S.R."/>
            <person name="Lau R."/>
            <person name="Bowen B.P."/>
            <person name="Lipzen A."/>
            <person name="Sullivan W."/>
            <person name="Andreopoulos W.B."/>
            <person name="Clum A."/>
            <person name="Lindquist E."/>
            <person name="Daum C."/>
            <person name="Northen T.R."/>
            <person name="Ramamoorthy G."/>
            <person name="Schmitz R.J."/>
            <person name="Gryganskyi A."/>
            <person name="Culley D."/>
            <person name="Magnuson J."/>
            <person name="James T.Y."/>
            <person name="O'Malley M.A."/>
            <person name="Stajich J.E."/>
            <person name="Spatafora J.W."/>
            <person name="Visel A."/>
            <person name="Grigoriev I.V."/>
        </authorList>
    </citation>
    <scope>NUCLEOTIDE SEQUENCE [LARGE SCALE GENOMIC DNA]</scope>
    <source>
        <strain evidence="8 9">NRRL Y-17943</strain>
    </source>
</reference>
<dbReference type="STRING" id="4999.A0A1Y1U9H4"/>
<comment type="similarity">
    <text evidence="1">Belongs to the DeSI family.</text>
</comment>
<dbReference type="Gene3D" id="3.40.30.10">
    <property type="entry name" value="Glutaredoxin"/>
    <property type="match status" value="1"/>
</dbReference>
<feature type="domain" description="PPPDE" evidence="7">
    <location>
        <begin position="2"/>
        <end position="142"/>
    </location>
</feature>
<dbReference type="AlphaFoldDB" id="A0A1Y1U9H4"/>
<dbReference type="GO" id="GO:0006508">
    <property type="term" value="P:proteolysis"/>
    <property type="evidence" value="ECO:0007669"/>
    <property type="project" value="UniProtKB-KW"/>
</dbReference>
<dbReference type="GO" id="GO:0070646">
    <property type="term" value="P:protein modification by small protein removal"/>
    <property type="evidence" value="ECO:0007669"/>
    <property type="project" value="TreeGrafter"/>
</dbReference>
<gene>
    <name evidence="8" type="ORF">BD324DRAFT_634400</name>
</gene>
<dbReference type="PANTHER" id="PTHR12378:SF7">
    <property type="entry name" value="DESUMOYLATING ISOPEPTIDASE 1"/>
    <property type="match status" value="1"/>
</dbReference>
<evidence type="ECO:0000259" key="6">
    <source>
        <dbReference type="PROSITE" id="PS51396"/>
    </source>
</evidence>
<evidence type="ECO:0000256" key="1">
    <source>
        <dbReference type="ARBA" id="ARBA00008140"/>
    </source>
</evidence>
<evidence type="ECO:0000256" key="3">
    <source>
        <dbReference type="ARBA" id="ARBA00022801"/>
    </source>
</evidence>
<dbReference type="InterPro" id="IPR013766">
    <property type="entry name" value="Thioredoxin_domain"/>
</dbReference>
<dbReference type="Gene3D" id="1.25.10.10">
    <property type="entry name" value="Leucine-rich Repeat Variant"/>
    <property type="match status" value="1"/>
</dbReference>
<dbReference type="InterPro" id="IPR042266">
    <property type="entry name" value="PPPDE_sf"/>
</dbReference>
<evidence type="ECO:0000259" key="5">
    <source>
        <dbReference type="PROSITE" id="PS51352"/>
    </source>
</evidence>
<keyword evidence="3" id="KW-0378">Hydrolase</keyword>
<dbReference type="Gene3D" id="3.90.1720.30">
    <property type="entry name" value="PPPDE domains"/>
    <property type="match status" value="1"/>
</dbReference>